<keyword evidence="3" id="KW-0336">GPI-anchor</keyword>
<evidence type="ECO:0000256" key="2">
    <source>
        <dbReference type="ARBA" id="ARBA00009748"/>
    </source>
</evidence>
<feature type="domain" description="Bifunctional inhibitor/plant lipid transfer protein/seed storage helical" evidence="10">
    <location>
        <begin position="29"/>
        <end position="106"/>
    </location>
</feature>
<feature type="chain" id="PRO_5008900079" evidence="9">
    <location>
        <begin position="26"/>
        <end position="198"/>
    </location>
</feature>
<dbReference type="InterPro" id="IPR000528">
    <property type="entry name" value="Plant_nsLTP"/>
</dbReference>
<keyword evidence="7" id="KW-0449">Lipoprotein</keyword>
<evidence type="ECO:0000256" key="8">
    <source>
        <dbReference type="SAM" id="MobiDB-lite"/>
    </source>
</evidence>
<dbReference type="GO" id="GO:0008289">
    <property type="term" value="F:lipid binding"/>
    <property type="evidence" value="ECO:0007669"/>
    <property type="project" value="InterPro"/>
</dbReference>
<feature type="compositionally biased region" description="Pro residues" evidence="8">
    <location>
        <begin position="114"/>
        <end position="130"/>
    </location>
</feature>
<dbReference type="GO" id="GO:0005886">
    <property type="term" value="C:plasma membrane"/>
    <property type="evidence" value="ECO:0007669"/>
    <property type="project" value="UniProtKB-SubCell"/>
</dbReference>
<keyword evidence="4 9" id="KW-0732">Signal</keyword>
<dbReference type="Gene3D" id="1.10.110.10">
    <property type="entry name" value="Plant lipid-transfer and hydrophobic proteins"/>
    <property type="match status" value="1"/>
</dbReference>
<dbReference type="AlphaFoldDB" id="A0A1D1YBR5"/>
<dbReference type="InterPro" id="IPR036312">
    <property type="entry name" value="Bifun_inhib/LTP/seed_sf"/>
</dbReference>
<dbReference type="SUPFAM" id="SSF47699">
    <property type="entry name" value="Bifunctional inhibitor/lipid-transfer protein/seed storage 2S albumin"/>
    <property type="match status" value="1"/>
</dbReference>
<sequence>MAGRMPVVVALAVSLVAALFAGASAQSSCMTAIVGLSPCLNYITGNSSTPSSSCCTQLASVVRSQSQCLCTVLNGGAAQFGIAVNQTMALALPGACKVQTPPVSQCNAASGGPPTSPTPAPKEVPAPAPSATPSESTNPTPETPSTPSTPATTSTSVPSGSGSKTTDVESSGGTATAAISPFFIFLLVASYTMKLGVY</sequence>
<feature type="signal peptide" evidence="9">
    <location>
        <begin position="1"/>
        <end position="25"/>
    </location>
</feature>
<dbReference type="SMART" id="SM00499">
    <property type="entry name" value="AAI"/>
    <property type="match status" value="1"/>
</dbReference>
<dbReference type="PANTHER" id="PTHR33044">
    <property type="entry name" value="BIFUNCTIONAL INHIBITOR/LIPID-TRANSFER PROTEIN/SEED STORAGE 2S ALBUMIN SUPERFAMILY PROTEIN-RELATED"/>
    <property type="match status" value="1"/>
</dbReference>
<dbReference type="FunFam" id="1.10.110.10:FF:000001">
    <property type="entry name" value="Bifunctional inhibitor/lipid-transfer protein/seed storage 2S albumin superfamily protein"/>
    <property type="match status" value="1"/>
</dbReference>
<evidence type="ECO:0000313" key="11">
    <source>
        <dbReference type="EMBL" id="JAT52088.1"/>
    </source>
</evidence>
<proteinExistence type="inferred from homology"/>
<evidence type="ECO:0000256" key="5">
    <source>
        <dbReference type="ARBA" id="ARBA00023157"/>
    </source>
</evidence>
<dbReference type="InterPro" id="IPR043325">
    <property type="entry name" value="LTSS"/>
</dbReference>
<protein>
    <submittedName>
        <fullName evidence="11">Non-specific lipid-transfer protein-like protein At5g64080</fullName>
    </submittedName>
</protein>
<evidence type="ECO:0000256" key="7">
    <source>
        <dbReference type="ARBA" id="ARBA00023288"/>
    </source>
</evidence>
<feature type="region of interest" description="Disordered" evidence="8">
    <location>
        <begin position="106"/>
        <end position="173"/>
    </location>
</feature>
<dbReference type="GO" id="GO:0006869">
    <property type="term" value="P:lipid transport"/>
    <property type="evidence" value="ECO:0007669"/>
    <property type="project" value="InterPro"/>
</dbReference>
<dbReference type="PRINTS" id="PR00382">
    <property type="entry name" value="LIPIDTRNSFER"/>
</dbReference>
<gene>
    <name evidence="11" type="primary">At5g64080_7</name>
    <name evidence="11" type="ORF">g.24381</name>
</gene>
<evidence type="ECO:0000256" key="9">
    <source>
        <dbReference type="SAM" id="SignalP"/>
    </source>
</evidence>
<dbReference type="CDD" id="cd00010">
    <property type="entry name" value="AAI_LTSS"/>
    <property type="match status" value="1"/>
</dbReference>
<evidence type="ECO:0000256" key="1">
    <source>
        <dbReference type="ARBA" id="ARBA00004609"/>
    </source>
</evidence>
<comment type="subcellular location">
    <subcellularLocation>
        <location evidence="1">Cell membrane</location>
        <topology evidence="1">Lipid-anchor</topology>
        <topology evidence="1">GPI-anchor</topology>
    </subcellularLocation>
</comment>
<evidence type="ECO:0000256" key="4">
    <source>
        <dbReference type="ARBA" id="ARBA00022729"/>
    </source>
</evidence>
<organism evidence="11">
    <name type="scientific">Anthurium amnicola</name>
    <dbReference type="NCBI Taxonomy" id="1678845"/>
    <lineage>
        <taxon>Eukaryota</taxon>
        <taxon>Viridiplantae</taxon>
        <taxon>Streptophyta</taxon>
        <taxon>Embryophyta</taxon>
        <taxon>Tracheophyta</taxon>
        <taxon>Spermatophyta</taxon>
        <taxon>Magnoliopsida</taxon>
        <taxon>Liliopsida</taxon>
        <taxon>Araceae</taxon>
        <taxon>Pothoideae</taxon>
        <taxon>Potheae</taxon>
        <taxon>Anthurium</taxon>
    </lineage>
</organism>
<evidence type="ECO:0000256" key="3">
    <source>
        <dbReference type="ARBA" id="ARBA00022622"/>
    </source>
</evidence>
<keyword evidence="3" id="KW-0472">Membrane</keyword>
<dbReference type="EMBL" id="GDJX01015848">
    <property type="protein sequence ID" value="JAT52088.1"/>
    <property type="molecule type" value="Transcribed_RNA"/>
</dbReference>
<name>A0A1D1YBR5_9ARAE</name>
<keyword evidence="6" id="KW-0325">Glycoprotein</keyword>
<comment type="similarity">
    <text evidence="2">Belongs to the plant LTP family.</text>
</comment>
<dbReference type="Pfam" id="PF14368">
    <property type="entry name" value="LTP_2"/>
    <property type="match status" value="1"/>
</dbReference>
<feature type="compositionally biased region" description="Low complexity" evidence="8">
    <location>
        <begin position="131"/>
        <end position="165"/>
    </location>
</feature>
<dbReference type="GO" id="GO:0098552">
    <property type="term" value="C:side of membrane"/>
    <property type="evidence" value="ECO:0007669"/>
    <property type="project" value="UniProtKB-KW"/>
</dbReference>
<evidence type="ECO:0000256" key="6">
    <source>
        <dbReference type="ARBA" id="ARBA00023180"/>
    </source>
</evidence>
<reference evidence="11" key="1">
    <citation type="submission" date="2015-07" db="EMBL/GenBank/DDBJ databases">
        <title>Transcriptome Assembly of Anthurium amnicola.</title>
        <authorList>
            <person name="Suzuki J."/>
        </authorList>
    </citation>
    <scope>NUCLEOTIDE SEQUENCE</scope>
</reference>
<accession>A0A1D1YBR5</accession>
<dbReference type="InterPro" id="IPR016140">
    <property type="entry name" value="Bifunc_inhib/LTP/seed_store"/>
</dbReference>
<keyword evidence="5" id="KW-1015">Disulfide bond</keyword>
<evidence type="ECO:0000259" key="10">
    <source>
        <dbReference type="SMART" id="SM00499"/>
    </source>
</evidence>